<dbReference type="Proteomes" id="UP000323136">
    <property type="component" value="Unassembled WGS sequence"/>
</dbReference>
<dbReference type="InterPro" id="IPR036869">
    <property type="entry name" value="J_dom_sf"/>
</dbReference>
<dbReference type="AlphaFoldDB" id="A0A5S5E0F2"/>
<name>A0A5S5E0F2_9FLAO</name>
<organism evidence="2 3">
    <name type="scientific">Tenacibaculum adriaticum</name>
    <dbReference type="NCBI Taxonomy" id="413713"/>
    <lineage>
        <taxon>Bacteria</taxon>
        <taxon>Pseudomonadati</taxon>
        <taxon>Bacteroidota</taxon>
        <taxon>Flavobacteriia</taxon>
        <taxon>Flavobacteriales</taxon>
        <taxon>Flavobacteriaceae</taxon>
        <taxon>Tenacibaculum</taxon>
    </lineage>
</organism>
<dbReference type="CDD" id="cd06257">
    <property type="entry name" value="DnaJ"/>
    <property type="match status" value="1"/>
</dbReference>
<evidence type="ECO:0000313" key="3">
    <source>
        <dbReference type="Proteomes" id="UP000323136"/>
    </source>
</evidence>
<dbReference type="Pfam" id="PF13619">
    <property type="entry name" value="KTSC"/>
    <property type="match status" value="1"/>
</dbReference>
<evidence type="ECO:0000259" key="1">
    <source>
        <dbReference type="PROSITE" id="PS50076"/>
    </source>
</evidence>
<proteinExistence type="predicted"/>
<dbReference type="Pfam" id="PF00226">
    <property type="entry name" value="DnaJ"/>
    <property type="match status" value="1"/>
</dbReference>
<dbReference type="Gene3D" id="1.10.287.110">
    <property type="entry name" value="DnaJ domain"/>
    <property type="match status" value="1"/>
</dbReference>
<sequence>MKRINEYKKLFKVEKAIDLKELKTTYRGLVKEWHPDKFQDEEKKEEAGEISQKIIEGYHFLVSIAPETKEANLEEYATTITQYQVADFYHKSMLLEVTFTDGNTYEYFGVNHKLFNKFVNSKSINNFGKRNIFNSFLYRKSKKALVEA</sequence>
<dbReference type="InterPro" id="IPR001623">
    <property type="entry name" value="DnaJ_domain"/>
</dbReference>
<dbReference type="OrthoDB" id="665715at2"/>
<dbReference type="SUPFAM" id="SSF46565">
    <property type="entry name" value="Chaperone J-domain"/>
    <property type="match status" value="1"/>
</dbReference>
<dbReference type="SMART" id="SM00271">
    <property type="entry name" value="DnaJ"/>
    <property type="match status" value="1"/>
</dbReference>
<evidence type="ECO:0000313" key="2">
    <source>
        <dbReference type="EMBL" id="TYQ00473.1"/>
    </source>
</evidence>
<comment type="caution">
    <text evidence="2">The sequence shown here is derived from an EMBL/GenBank/DDBJ whole genome shotgun (WGS) entry which is preliminary data.</text>
</comment>
<dbReference type="InterPro" id="IPR025309">
    <property type="entry name" value="KTSC_dom"/>
</dbReference>
<gene>
    <name evidence="2" type="ORF">C7447_1011089</name>
</gene>
<dbReference type="RefSeq" id="WP_148869445.1">
    <property type="nucleotide sequence ID" value="NZ_VNIA01000001.1"/>
</dbReference>
<accession>A0A5S5E0F2</accession>
<reference evidence="2 3" key="1">
    <citation type="submission" date="2019-07" db="EMBL/GenBank/DDBJ databases">
        <title>Genomic Encyclopedia of Type Strains, Phase IV (KMG-IV): sequencing the most valuable type-strain genomes for metagenomic binning, comparative biology and taxonomic classification.</title>
        <authorList>
            <person name="Goeker M."/>
        </authorList>
    </citation>
    <scope>NUCLEOTIDE SEQUENCE [LARGE SCALE GENOMIC DNA]</scope>
    <source>
        <strain evidence="2 3">DSM 18961</strain>
    </source>
</reference>
<dbReference type="PROSITE" id="PS50076">
    <property type="entry name" value="DNAJ_2"/>
    <property type="match status" value="1"/>
</dbReference>
<dbReference type="EMBL" id="VNIA01000001">
    <property type="protein sequence ID" value="TYQ00473.1"/>
    <property type="molecule type" value="Genomic_DNA"/>
</dbReference>
<keyword evidence="3" id="KW-1185">Reference proteome</keyword>
<protein>
    <submittedName>
        <fullName evidence="2">DnaJ-like protein</fullName>
    </submittedName>
</protein>
<feature type="domain" description="J" evidence="1">
    <location>
        <begin position="6"/>
        <end position="77"/>
    </location>
</feature>